<dbReference type="PANTHER" id="PTHR36290">
    <property type="entry name" value="RIKEN CDNA D630039A03 GENE"/>
    <property type="match status" value="1"/>
</dbReference>
<name>A0A6P6JD51_CARAU</name>
<evidence type="ECO:0000313" key="2">
    <source>
        <dbReference type="Proteomes" id="UP000515129"/>
    </source>
</evidence>
<dbReference type="AlphaFoldDB" id="A0A6P6JD51"/>
<dbReference type="Proteomes" id="UP000515129">
    <property type="component" value="Chromosome 24"/>
</dbReference>
<feature type="compositionally biased region" description="Basic and acidic residues" evidence="1">
    <location>
        <begin position="100"/>
        <end position="109"/>
    </location>
</feature>
<keyword evidence="2" id="KW-1185">Reference proteome</keyword>
<protein>
    <submittedName>
        <fullName evidence="3 4">Uncharacterized protein C9orf152-like</fullName>
    </submittedName>
</protein>
<dbReference type="RefSeq" id="XP_026057403.1">
    <property type="nucleotide sequence ID" value="XM_026201618.1"/>
</dbReference>
<dbReference type="PANTHER" id="PTHR36290:SF1">
    <property type="entry name" value="RIKEN CDNA D630039A03 GENE"/>
    <property type="match status" value="1"/>
</dbReference>
<evidence type="ECO:0000256" key="1">
    <source>
        <dbReference type="SAM" id="MobiDB-lite"/>
    </source>
</evidence>
<proteinExistence type="predicted"/>
<evidence type="ECO:0000313" key="3">
    <source>
        <dbReference type="RefSeq" id="XP_026057403.1"/>
    </source>
</evidence>
<feature type="compositionally biased region" description="Low complexity" evidence="1">
    <location>
        <begin position="114"/>
        <end position="128"/>
    </location>
</feature>
<dbReference type="KEGG" id="caua:113042634"/>
<dbReference type="OrthoDB" id="9935880at2759"/>
<evidence type="ECO:0000313" key="4">
    <source>
        <dbReference type="RefSeq" id="XP_026107942.1"/>
    </source>
</evidence>
<feature type="region of interest" description="Disordered" evidence="1">
    <location>
        <begin position="100"/>
        <end position="173"/>
    </location>
</feature>
<reference evidence="3 4" key="1">
    <citation type="submission" date="2025-04" db="UniProtKB">
        <authorList>
            <consortium name="RefSeq"/>
        </authorList>
    </citation>
    <scope>IDENTIFICATION</scope>
    <source>
        <strain evidence="3 4">Wakin</strain>
        <tissue evidence="3 4">Muscle</tissue>
    </source>
</reference>
<gene>
    <name evidence="3" type="primary">LOC113042634</name>
    <name evidence="4" type="synonym">LOC113079926</name>
</gene>
<organism evidence="2 3">
    <name type="scientific">Carassius auratus</name>
    <name type="common">Goldfish</name>
    <dbReference type="NCBI Taxonomy" id="7957"/>
    <lineage>
        <taxon>Eukaryota</taxon>
        <taxon>Metazoa</taxon>
        <taxon>Chordata</taxon>
        <taxon>Craniata</taxon>
        <taxon>Vertebrata</taxon>
        <taxon>Euteleostomi</taxon>
        <taxon>Actinopterygii</taxon>
        <taxon>Neopterygii</taxon>
        <taxon>Teleostei</taxon>
        <taxon>Ostariophysi</taxon>
        <taxon>Cypriniformes</taxon>
        <taxon>Cyprinidae</taxon>
        <taxon>Cyprininae</taxon>
        <taxon>Carassius</taxon>
    </lineage>
</organism>
<accession>A0A6P6JD51</accession>
<dbReference type="RefSeq" id="XP_026107942.1">
    <property type="nucleotide sequence ID" value="XM_026252157.1"/>
</dbReference>
<dbReference type="GeneID" id="113042634"/>
<dbReference type="KEGG" id="caua:113079926"/>
<sequence>MCPCCGSYLTCADVWREIGTEEEDQSTVRMDIELLEEQYSSIREKQRRQTQVICFKNAQNNEEISGMNLVDVVPLTKAAETLSESDSGVWRSHLELHRIKHTPEETEHRNNHRAASTEASSSSSESGSNPGEHHQKISRKFSAPAVLSYRSAPAGSRYYPFPQRKSLSRSETARRLGLYASL</sequence>